<proteinExistence type="predicted"/>
<reference evidence="1" key="1">
    <citation type="submission" date="2020-05" db="EMBL/GenBank/DDBJ databases">
        <authorList>
            <person name="Chiriac C."/>
            <person name="Salcher M."/>
            <person name="Ghai R."/>
            <person name="Kavagutti S V."/>
        </authorList>
    </citation>
    <scope>NUCLEOTIDE SEQUENCE</scope>
</reference>
<accession>A0A6J5RVG4</accession>
<sequence>MQNATTAPLANFAFQYMDAEGLVNVYTGINYTDRQVDIICVGANETQTHTFDFNEDTSIVLEEACANVVALLKPHLNAIVN</sequence>
<organism evidence="1">
    <name type="scientific">uncultured Caudovirales phage</name>
    <dbReference type="NCBI Taxonomy" id="2100421"/>
    <lineage>
        <taxon>Viruses</taxon>
        <taxon>Duplodnaviria</taxon>
        <taxon>Heunggongvirae</taxon>
        <taxon>Uroviricota</taxon>
        <taxon>Caudoviricetes</taxon>
        <taxon>Peduoviridae</taxon>
        <taxon>Maltschvirus</taxon>
        <taxon>Maltschvirus maltsch</taxon>
    </lineage>
</organism>
<protein>
    <submittedName>
        <fullName evidence="1">Uncharacterized protein</fullName>
    </submittedName>
</protein>
<name>A0A6J5RVG4_9CAUD</name>
<dbReference type="EMBL" id="LR797323">
    <property type="protein sequence ID" value="CAB4202359.1"/>
    <property type="molecule type" value="Genomic_DNA"/>
</dbReference>
<evidence type="ECO:0000313" key="1">
    <source>
        <dbReference type="EMBL" id="CAB4202359.1"/>
    </source>
</evidence>
<gene>
    <name evidence="1" type="ORF">UFOVP1369_11</name>
</gene>